<gene>
    <name evidence="4" type="ORF">QTP70_009430</name>
</gene>
<dbReference type="InterPro" id="IPR000477">
    <property type="entry name" value="RT_dom"/>
</dbReference>
<evidence type="ECO:0000256" key="2">
    <source>
        <dbReference type="ARBA" id="ARBA00012180"/>
    </source>
</evidence>
<keyword evidence="5" id="KW-1185">Reference proteome</keyword>
<comment type="similarity">
    <text evidence="1">Belongs to the beta type-B retroviral polymerase family. HERV class-II K(HML-2) pol subfamily.</text>
</comment>
<feature type="domain" description="Reverse transcriptase" evidence="3">
    <location>
        <begin position="299"/>
        <end position="516"/>
    </location>
</feature>
<dbReference type="PANTHER" id="PTHR19446">
    <property type="entry name" value="REVERSE TRANSCRIPTASES"/>
    <property type="match status" value="1"/>
</dbReference>
<dbReference type="Pfam" id="PF00078">
    <property type="entry name" value="RVT_1"/>
    <property type="match status" value="1"/>
</dbReference>
<dbReference type="SUPFAM" id="SSF56219">
    <property type="entry name" value="DNase I-like"/>
    <property type="match status" value="1"/>
</dbReference>
<protein>
    <recommendedName>
        <fullName evidence="2">ribonuclease H</fullName>
        <ecNumber evidence="2">3.1.26.4</ecNumber>
    </recommendedName>
</protein>
<evidence type="ECO:0000256" key="1">
    <source>
        <dbReference type="ARBA" id="ARBA00010879"/>
    </source>
</evidence>
<sequence length="516" mass="60647">MERRKVDILCVQETRWKGSKACSIGAGFKLFYYGVDSKRNGVGVVLKEEFVRNVLEVGCELEEKERFWSELDEVMESIPTGEKVVIGADFNGHVGEGNRGDEEVMGKFGVKERNLEGQMVVDFAKRMDMAVVNTYFQKREEHRVTYKSGGRRTQRRVKREVSKAKQKAYDELYTRLDTREGEKDLYRLARQRDRDGKDVQQVRVIKDRDGRVLTSEESVQRRWKEYFEEMMNEENEREKRVEGVNSVEQKVDKIRKDEVRKALKRMKSGKAVGPDDIPVEVWKCLGEAAVEFLISLFNRVLESERMPEEWRRSVLVPIFKNKGDVQSCSNYRGIKLMSHTMKLWERVVEARLRKVMEICEQQYGFMPRKSTTDAIFALRILMEKYRDGQRELHCVFVDLEKAYDRVPREELWYCMRKSGVAEKYVRVVQDMYERSRTVVRCAVGQTEEFNVKVGLHQGSALSPFLFAIVMDQLLEEVRQESPWTMMFADDIVICSESREQLEENLERWRLALEKGE</sequence>
<dbReference type="EC" id="3.1.26.4" evidence="2"/>
<dbReference type="SUPFAM" id="SSF56672">
    <property type="entry name" value="DNA/RNA polymerases"/>
    <property type="match status" value="1"/>
</dbReference>
<evidence type="ECO:0000313" key="4">
    <source>
        <dbReference type="EMBL" id="KAK3516311.1"/>
    </source>
</evidence>
<name>A0AAE0Q9A4_9TELE</name>
<evidence type="ECO:0000313" key="5">
    <source>
        <dbReference type="Proteomes" id="UP001274896"/>
    </source>
</evidence>
<dbReference type="PROSITE" id="PS50878">
    <property type="entry name" value="RT_POL"/>
    <property type="match status" value="1"/>
</dbReference>
<dbReference type="Gene3D" id="3.60.10.10">
    <property type="entry name" value="Endonuclease/exonuclease/phosphatase"/>
    <property type="match status" value="1"/>
</dbReference>
<dbReference type="InterPro" id="IPR043128">
    <property type="entry name" value="Rev_trsase/Diguanyl_cyclase"/>
</dbReference>
<dbReference type="EMBL" id="JAUCMX010000019">
    <property type="protein sequence ID" value="KAK3516311.1"/>
    <property type="molecule type" value="Genomic_DNA"/>
</dbReference>
<dbReference type="CDD" id="cd01650">
    <property type="entry name" value="RT_nLTR_like"/>
    <property type="match status" value="1"/>
</dbReference>
<organism evidence="4 5">
    <name type="scientific">Hemibagrus guttatus</name>
    <dbReference type="NCBI Taxonomy" id="175788"/>
    <lineage>
        <taxon>Eukaryota</taxon>
        <taxon>Metazoa</taxon>
        <taxon>Chordata</taxon>
        <taxon>Craniata</taxon>
        <taxon>Vertebrata</taxon>
        <taxon>Euteleostomi</taxon>
        <taxon>Actinopterygii</taxon>
        <taxon>Neopterygii</taxon>
        <taxon>Teleostei</taxon>
        <taxon>Ostariophysi</taxon>
        <taxon>Siluriformes</taxon>
        <taxon>Bagridae</taxon>
        <taxon>Hemibagrus</taxon>
    </lineage>
</organism>
<comment type="caution">
    <text evidence="4">The sequence shown here is derived from an EMBL/GenBank/DDBJ whole genome shotgun (WGS) entry which is preliminary data.</text>
</comment>
<evidence type="ECO:0000259" key="3">
    <source>
        <dbReference type="PROSITE" id="PS50878"/>
    </source>
</evidence>
<dbReference type="Proteomes" id="UP001274896">
    <property type="component" value="Unassembled WGS sequence"/>
</dbReference>
<dbReference type="Gene3D" id="3.30.70.270">
    <property type="match status" value="1"/>
</dbReference>
<proteinExistence type="inferred from homology"/>
<reference evidence="4" key="1">
    <citation type="submission" date="2023-06" db="EMBL/GenBank/DDBJ databases">
        <title>Male Hemibagrus guttatus genome.</title>
        <authorList>
            <person name="Bian C."/>
        </authorList>
    </citation>
    <scope>NUCLEOTIDE SEQUENCE</scope>
    <source>
        <strain evidence="4">Male_cb2023</strain>
        <tissue evidence="4">Muscle</tissue>
    </source>
</reference>
<dbReference type="AlphaFoldDB" id="A0AAE0Q9A4"/>
<accession>A0AAE0Q9A4</accession>
<dbReference type="GO" id="GO:0004523">
    <property type="term" value="F:RNA-DNA hybrid ribonuclease activity"/>
    <property type="evidence" value="ECO:0007669"/>
    <property type="project" value="UniProtKB-EC"/>
</dbReference>
<dbReference type="InterPro" id="IPR036691">
    <property type="entry name" value="Endo/exonu/phosph_ase_sf"/>
</dbReference>
<dbReference type="InterPro" id="IPR043502">
    <property type="entry name" value="DNA/RNA_pol_sf"/>
</dbReference>